<feature type="transmembrane region" description="Helical" evidence="23">
    <location>
        <begin position="286"/>
        <end position="306"/>
    </location>
</feature>
<evidence type="ECO:0000256" key="22">
    <source>
        <dbReference type="ARBA" id="ARBA00047826"/>
    </source>
</evidence>
<keyword evidence="5" id="KW-0153">Cholesterol metabolism</keyword>
<evidence type="ECO:0000256" key="8">
    <source>
        <dbReference type="ARBA" id="ARBA00022824"/>
    </source>
</evidence>
<evidence type="ECO:0000256" key="11">
    <source>
        <dbReference type="ARBA" id="ARBA00022989"/>
    </source>
</evidence>
<dbReference type="FunFam" id="1.20.120.1630:FF:000004">
    <property type="entry name" value="7-dehydrocholesterol reductase"/>
    <property type="match status" value="1"/>
</dbReference>
<evidence type="ECO:0000256" key="14">
    <source>
        <dbReference type="ARBA" id="ARBA00023098"/>
    </source>
</evidence>
<evidence type="ECO:0000256" key="6">
    <source>
        <dbReference type="ARBA" id="ARBA00022692"/>
    </source>
</evidence>
<keyword evidence="4" id="KW-0444">Lipid biosynthesis</keyword>
<feature type="chain" id="PRO_5014110902" description="7-dehydrocholesterol reductase" evidence="24">
    <location>
        <begin position="31"/>
        <end position="430"/>
    </location>
</feature>
<comment type="pathway">
    <text evidence="2">Steroid biosynthesis; cholesterol biosynthesis.</text>
</comment>
<evidence type="ECO:0000256" key="4">
    <source>
        <dbReference type="ARBA" id="ARBA00022516"/>
    </source>
</evidence>
<dbReference type="InterPro" id="IPR001171">
    <property type="entry name" value="ERG24_DHCR-like"/>
</dbReference>
<evidence type="ECO:0000256" key="7">
    <source>
        <dbReference type="ARBA" id="ARBA00022778"/>
    </source>
</evidence>
<comment type="similarity">
    <text evidence="3">Belongs to the ERG4/ERG24 family.</text>
</comment>
<accession>A0A2H9TIX7</accession>
<evidence type="ECO:0000256" key="15">
    <source>
        <dbReference type="ARBA" id="ARBA00023136"/>
    </source>
</evidence>
<dbReference type="Gene3D" id="1.20.120.1630">
    <property type="match status" value="1"/>
</dbReference>
<evidence type="ECO:0000256" key="10">
    <source>
        <dbReference type="ARBA" id="ARBA00022955"/>
    </source>
</evidence>
<dbReference type="Pfam" id="PF01222">
    <property type="entry name" value="ERG4_ERG24"/>
    <property type="match status" value="1"/>
</dbReference>
<keyword evidence="17" id="KW-0753">Steroid metabolism</keyword>
<dbReference type="EC" id="1.3.1.21" evidence="18"/>
<keyword evidence="11 23" id="KW-1133">Transmembrane helix</keyword>
<evidence type="ECO:0000256" key="5">
    <source>
        <dbReference type="ARBA" id="ARBA00022548"/>
    </source>
</evidence>
<evidence type="ECO:0000256" key="23">
    <source>
        <dbReference type="SAM" id="Phobius"/>
    </source>
</evidence>
<keyword evidence="13" id="KW-0756">Sterol biosynthesis</keyword>
<keyword evidence="12" id="KW-0560">Oxidoreductase</keyword>
<dbReference type="EMBL" id="MTSL01000166">
    <property type="protein sequence ID" value="PJF17695.1"/>
    <property type="molecule type" value="Genomic_DNA"/>
</dbReference>
<evidence type="ECO:0000256" key="13">
    <source>
        <dbReference type="ARBA" id="ARBA00023011"/>
    </source>
</evidence>
<comment type="catalytic activity">
    <reaction evidence="21">
        <text>cholesterol + NADP(+) = 7-dehydrocholesterol + NADPH + H(+)</text>
        <dbReference type="Rhea" id="RHEA:23984"/>
        <dbReference type="ChEBI" id="CHEBI:15378"/>
        <dbReference type="ChEBI" id="CHEBI:16113"/>
        <dbReference type="ChEBI" id="CHEBI:17759"/>
        <dbReference type="ChEBI" id="CHEBI:57783"/>
        <dbReference type="ChEBI" id="CHEBI:58349"/>
        <dbReference type="EC" id="1.3.1.21"/>
    </reaction>
    <physiologicalReaction direction="right-to-left" evidence="21">
        <dbReference type="Rhea" id="RHEA:23986"/>
    </physiologicalReaction>
</comment>
<evidence type="ECO:0000256" key="18">
    <source>
        <dbReference type="ARBA" id="ARBA00038851"/>
    </source>
</evidence>
<feature type="transmembrane region" description="Helical" evidence="23">
    <location>
        <begin position="105"/>
        <end position="129"/>
    </location>
</feature>
<dbReference type="AlphaFoldDB" id="A0A2H9TIX7"/>
<dbReference type="PROSITE" id="PS51257">
    <property type="entry name" value="PROKAR_LIPOPROTEIN"/>
    <property type="match status" value="1"/>
</dbReference>
<feature type="signal peptide" evidence="24">
    <location>
        <begin position="1"/>
        <end position="30"/>
    </location>
</feature>
<organism evidence="25 26">
    <name type="scientific">Paramicrosporidium saccamoebae</name>
    <dbReference type="NCBI Taxonomy" id="1246581"/>
    <lineage>
        <taxon>Eukaryota</taxon>
        <taxon>Fungi</taxon>
        <taxon>Fungi incertae sedis</taxon>
        <taxon>Cryptomycota</taxon>
        <taxon>Cryptomycota incertae sedis</taxon>
        <taxon>Paramicrosporidium</taxon>
    </lineage>
</organism>
<keyword evidence="9" id="KW-0521">NADP</keyword>
<evidence type="ECO:0000256" key="21">
    <source>
        <dbReference type="ARBA" id="ARBA00047795"/>
    </source>
</evidence>
<keyword evidence="7" id="KW-0152">Cholesterol biosynthesis</keyword>
<keyword evidence="15 23" id="KW-0472">Membrane</keyword>
<feature type="transmembrane region" description="Helical" evidence="23">
    <location>
        <begin position="219"/>
        <end position="238"/>
    </location>
</feature>
<keyword evidence="26" id="KW-1185">Reference proteome</keyword>
<keyword evidence="24" id="KW-0732">Signal</keyword>
<dbReference type="GO" id="GO:0006695">
    <property type="term" value="P:cholesterol biosynthetic process"/>
    <property type="evidence" value="ECO:0007669"/>
    <property type="project" value="UniProtKB-KW"/>
</dbReference>
<evidence type="ECO:0000256" key="2">
    <source>
        <dbReference type="ARBA" id="ARBA00004770"/>
    </source>
</evidence>
<keyword evidence="6 23" id="KW-0812">Transmembrane</keyword>
<evidence type="ECO:0000256" key="19">
    <source>
        <dbReference type="ARBA" id="ARBA00039984"/>
    </source>
</evidence>
<dbReference type="STRING" id="1246581.A0A2H9TIX7"/>
<comment type="caution">
    <text evidence="25">The sequence shown here is derived from an EMBL/GenBank/DDBJ whole genome shotgun (WGS) entry which is preliminary data.</text>
</comment>
<keyword evidence="14" id="KW-0443">Lipid metabolism</keyword>
<dbReference type="OrthoDB" id="5326588at2759"/>
<evidence type="ECO:0000256" key="17">
    <source>
        <dbReference type="ARBA" id="ARBA00023221"/>
    </source>
</evidence>
<comment type="catalytic activity">
    <reaction evidence="22">
        <text>7-dehydrodesmosterol + NADPH + H(+) = desmosterol + NADP(+)</text>
        <dbReference type="Rhea" id="RHEA:46740"/>
        <dbReference type="ChEBI" id="CHEBI:15378"/>
        <dbReference type="ChEBI" id="CHEBI:17737"/>
        <dbReference type="ChEBI" id="CHEBI:27910"/>
        <dbReference type="ChEBI" id="CHEBI:57783"/>
        <dbReference type="ChEBI" id="CHEBI:58349"/>
    </reaction>
    <physiologicalReaction direction="left-to-right" evidence="22">
        <dbReference type="Rhea" id="RHEA:46741"/>
    </physiologicalReaction>
</comment>
<name>A0A2H9TIX7_9FUNG</name>
<dbReference type="InterPro" id="IPR018083">
    <property type="entry name" value="Sterol_reductase_CS"/>
</dbReference>
<protein>
    <recommendedName>
        <fullName evidence="19">7-dehydrocholesterol reductase</fullName>
        <ecNumber evidence="18">1.3.1.21</ecNumber>
    </recommendedName>
    <alternativeName>
        <fullName evidence="20">Sterol Delta(7)-reductase</fullName>
    </alternativeName>
</protein>
<dbReference type="GO" id="GO:0016132">
    <property type="term" value="P:brassinosteroid biosynthetic process"/>
    <property type="evidence" value="ECO:0007669"/>
    <property type="project" value="TreeGrafter"/>
</dbReference>
<gene>
    <name evidence="25" type="ORF">PSACC_02497</name>
</gene>
<feature type="transmembrane region" description="Helical" evidence="23">
    <location>
        <begin position="135"/>
        <end position="153"/>
    </location>
</feature>
<keyword evidence="16" id="KW-1207">Sterol metabolism</keyword>
<evidence type="ECO:0000313" key="25">
    <source>
        <dbReference type="EMBL" id="PJF17695.1"/>
    </source>
</evidence>
<dbReference type="PANTHER" id="PTHR21257:SF38">
    <property type="entry name" value="7-DEHYDROCHOLESTEROL REDUCTASE"/>
    <property type="match status" value="1"/>
</dbReference>
<keyword evidence="10" id="KW-0752">Steroid biosynthesis</keyword>
<dbReference type="PANTHER" id="PTHR21257">
    <property type="entry name" value="DELTA(14)-STEROL REDUCTASE"/>
    <property type="match status" value="1"/>
</dbReference>
<evidence type="ECO:0000256" key="3">
    <source>
        <dbReference type="ARBA" id="ARBA00005402"/>
    </source>
</evidence>
<proteinExistence type="inferred from homology"/>
<evidence type="ECO:0000256" key="16">
    <source>
        <dbReference type="ARBA" id="ARBA00023166"/>
    </source>
</evidence>
<sequence length="430" mass="48813">MWGRNETPSAATVFLTGCLLCLCPVLVALCWNCCHYRGASIAALFHHVRSFGILSVLPRPTGESMLMLVSWMALQAVLFVHLPGPLVRGQETPAGNVLEYRVNGLYAWTISNGLFAAFGLLGIIRFSVIADNWEGLLVAANLYGFLLAAFVFIKAHMQPTHRGDRKFSGSRIYDFFMGIEINPRIGSLFDLKLFHNGRPGIAAWTMINASFAASQYNRFGLVTDSMVLINILHALYVLDFFIHEDWYLKTIDISHEHFGFNLSWGDSVWLPYMYTLQAQYLSHNPVILGIQFWPIFLLGLVGYCIFREANFQKDVCRRTGGLCHIWGEPAKIINTKFTSADGKRHNSVLLASGLWGLSRHCNYLGDLILSLAMCLTCGTHHALPYFYILYMTILLMHRIERDHQRCKGKYGPYWTEYCRQVPYKLIPAVY</sequence>
<dbReference type="Proteomes" id="UP000240830">
    <property type="component" value="Unassembled WGS sequence"/>
</dbReference>
<evidence type="ECO:0000256" key="20">
    <source>
        <dbReference type="ARBA" id="ARBA00042688"/>
    </source>
</evidence>
<evidence type="ECO:0000256" key="1">
    <source>
        <dbReference type="ARBA" id="ARBA00004477"/>
    </source>
</evidence>
<dbReference type="PROSITE" id="PS01018">
    <property type="entry name" value="STEROL_REDUCT_2"/>
    <property type="match status" value="1"/>
</dbReference>
<evidence type="ECO:0000313" key="26">
    <source>
        <dbReference type="Proteomes" id="UP000240830"/>
    </source>
</evidence>
<dbReference type="GO" id="GO:0005789">
    <property type="term" value="C:endoplasmic reticulum membrane"/>
    <property type="evidence" value="ECO:0007669"/>
    <property type="project" value="UniProtKB-SubCell"/>
</dbReference>
<dbReference type="GO" id="GO:0047598">
    <property type="term" value="F:7-dehydrocholesterol reductase activity"/>
    <property type="evidence" value="ECO:0007669"/>
    <property type="project" value="UniProtKB-EC"/>
</dbReference>
<evidence type="ECO:0000256" key="24">
    <source>
        <dbReference type="SAM" id="SignalP"/>
    </source>
</evidence>
<evidence type="ECO:0000256" key="9">
    <source>
        <dbReference type="ARBA" id="ARBA00022857"/>
    </source>
</evidence>
<keyword evidence="8" id="KW-0256">Endoplasmic reticulum</keyword>
<evidence type="ECO:0000256" key="12">
    <source>
        <dbReference type="ARBA" id="ARBA00023002"/>
    </source>
</evidence>
<comment type="subcellular location">
    <subcellularLocation>
        <location evidence="1">Endoplasmic reticulum membrane</location>
        <topology evidence="1">Multi-pass membrane protein</topology>
    </subcellularLocation>
</comment>
<reference evidence="25 26" key="1">
    <citation type="submission" date="2016-10" db="EMBL/GenBank/DDBJ databases">
        <title>The genome of Paramicrosporidium saccamoebae is the missing link in understanding Cryptomycota and Microsporidia evolution.</title>
        <authorList>
            <person name="Quandt C.A."/>
            <person name="Beaudet D."/>
            <person name="Corsaro D."/>
            <person name="Michel R."/>
            <person name="Corradi N."/>
            <person name="James T."/>
        </authorList>
    </citation>
    <scope>NUCLEOTIDE SEQUENCE [LARGE SCALE GENOMIC DNA]</scope>
    <source>
        <strain evidence="25 26">KSL3</strain>
    </source>
</reference>